<dbReference type="PROSITE" id="PS50110">
    <property type="entry name" value="RESPONSE_REGULATORY"/>
    <property type="match status" value="1"/>
</dbReference>
<dbReference type="InterPro" id="IPR029787">
    <property type="entry name" value="Nucleotide_cyclase"/>
</dbReference>
<feature type="domain" description="GGDEF" evidence="3">
    <location>
        <begin position="168"/>
        <end position="303"/>
    </location>
</feature>
<sequence>MKVLVVDDDPGSLLVAQAAVERSGHECLTAADGDTAWRLYQSHRPQVVVTDLMMPGLDGLALCRAIRADEEDSYTYLVLLTSLGAQEDILAGMSAGADDYVTKPLDPFTLHTRLIAALRVTSLHTELAGYRQALAEQARTDPLTGLRNRLTLPEDLELLHSRSERYGHDYCLAMCDVDNFKSYNDIYGHPAGDTALKAVAAALASQARRGDSIYRYGGEEFIILLPEQSWAGAQVAMERSRAALQDLGIAHTGDPSGVLTISAGISTYMPGRRVGSEQILNEADTALYAAKTTGRNTVTVSEAVHELRPPEPNREHGRI</sequence>
<comment type="caution">
    <text evidence="4">The sequence shown here is derived from an EMBL/GenBank/DDBJ whole genome shotgun (WGS) entry which is preliminary data.</text>
</comment>
<evidence type="ECO:0000313" key="5">
    <source>
        <dbReference type="Proteomes" id="UP000297853"/>
    </source>
</evidence>
<dbReference type="SUPFAM" id="SSF55073">
    <property type="entry name" value="Nucleotide cyclase"/>
    <property type="match status" value="1"/>
</dbReference>
<dbReference type="SMART" id="SM00448">
    <property type="entry name" value="REC"/>
    <property type="match status" value="1"/>
</dbReference>
<evidence type="ECO:0000313" key="4">
    <source>
        <dbReference type="EMBL" id="TFD00138.1"/>
    </source>
</evidence>
<dbReference type="EMBL" id="SOGQ01000041">
    <property type="protein sequence ID" value="TFD00138.1"/>
    <property type="molecule type" value="Genomic_DNA"/>
</dbReference>
<dbReference type="CDD" id="cd01949">
    <property type="entry name" value="GGDEF"/>
    <property type="match status" value="1"/>
</dbReference>
<gene>
    <name evidence="4" type="ORF">E3T28_08375</name>
</gene>
<reference evidence="4 5" key="1">
    <citation type="submission" date="2019-03" db="EMBL/GenBank/DDBJ databases">
        <title>Genomics of glacier-inhabiting Cryobacterium strains.</title>
        <authorList>
            <person name="Liu Q."/>
            <person name="Xin Y.-H."/>
        </authorList>
    </citation>
    <scope>NUCLEOTIDE SEQUENCE [LARGE SCALE GENOMIC DNA]</scope>
    <source>
        <strain evidence="4 5">TMT1-23-1</strain>
    </source>
</reference>
<dbReference type="PANTHER" id="PTHR45138:SF9">
    <property type="entry name" value="DIGUANYLATE CYCLASE DGCM-RELATED"/>
    <property type="match status" value="1"/>
</dbReference>
<dbReference type="InterPro" id="IPR001789">
    <property type="entry name" value="Sig_transdc_resp-reg_receiver"/>
</dbReference>
<dbReference type="SUPFAM" id="SSF52172">
    <property type="entry name" value="CheY-like"/>
    <property type="match status" value="1"/>
</dbReference>
<feature type="domain" description="Response regulatory" evidence="2">
    <location>
        <begin position="2"/>
        <end position="118"/>
    </location>
</feature>
<dbReference type="Gene3D" id="3.40.50.2300">
    <property type="match status" value="1"/>
</dbReference>
<dbReference type="InterPro" id="IPR043128">
    <property type="entry name" value="Rev_trsase/Diguanyl_cyclase"/>
</dbReference>
<accession>A0ABY2J738</accession>
<dbReference type="CDD" id="cd17574">
    <property type="entry name" value="REC_OmpR"/>
    <property type="match status" value="1"/>
</dbReference>
<evidence type="ECO:0000259" key="3">
    <source>
        <dbReference type="PROSITE" id="PS50887"/>
    </source>
</evidence>
<keyword evidence="5" id="KW-1185">Reference proteome</keyword>
<feature type="modified residue" description="4-aspartylphosphate" evidence="1">
    <location>
        <position position="51"/>
    </location>
</feature>
<proteinExistence type="predicted"/>
<dbReference type="Gene3D" id="3.30.70.270">
    <property type="match status" value="1"/>
</dbReference>
<organism evidence="4 5">
    <name type="scientific">Cryobacterium sinapicolor</name>
    <dbReference type="NCBI Taxonomy" id="1259236"/>
    <lineage>
        <taxon>Bacteria</taxon>
        <taxon>Bacillati</taxon>
        <taxon>Actinomycetota</taxon>
        <taxon>Actinomycetes</taxon>
        <taxon>Micrococcales</taxon>
        <taxon>Microbacteriaceae</taxon>
        <taxon>Cryobacterium</taxon>
    </lineage>
</organism>
<protein>
    <submittedName>
        <fullName evidence="4">Diguanylate cyclase</fullName>
    </submittedName>
</protein>
<dbReference type="InterPro" id="IPR011006">
    <property type="entry name" value="CheY-like_superfamily"/>
</dbReference>
<dbReference type="InterPro" id="IPR000160">
    <property type="entry name" value="GGDEF_dom"/>
</dbReference>
<dbReference type="NCBIfam" id="TIGR00254">
    <property type="entry name" value="GGDEF"/>
    <property type="match status" value="1"/>
</dbReference>
<dbReference type="InterPro" id="IPR050469">
    <property type="entry name" value="Diguanylate_Cyclase"/>
</dbReference>
<dbReference type="RefSeq" id="WP_134429710.1">
    <property type="nucleotide sequence ID" value="NZ_SOGQ01000041.1"/>
</dbReference>
<dbReference type="Pfam" id="PF00990">
    <property type="entry name" value="GGDEF"/>
    <property type="match status" value="1"/>
</dbReference>
<dbReference type="PROSITE" id="PS50887">
    <property type="entry name" value="GGDEF"/>
    <property type="match status" value="1"/>
</dbReference>
<dbReference type="Pfam" id="PF00072">
    <property type="entry name" value="Response_reg"/>
    <property type="match status" value="1"/>
</dbReference>
<dbReference type="PANTHER" id="PTHR45138">
    <property type="entry name" value="REGULATORY COMPONENTS OF SENSORY TRANSDUCTION SYSTEM"/>
    <property type="match status" value="1"/>
</dbReference>
<dbReference type="Proteomes" id="UP000297853">
    <property type="component" value="Unassembled WGS sequence"/>
</dbReference>
<name>A0ABY2J738_9MICO</name>
<keyword evidence="1" id="KW-0597">Phosphoprotein</keyword>
<dbReference type="SMART" id="SM00267">
    <property type="entry name" value="GGDEF"/>
    <property type="match status" value="1"/>
</dbReference>
<evidence type="ECO:0000259" key="2">
    <source>
        <dbReference type="PROSITE" id="PS50110"/>
    </source>
</evidence>
<evidence type="ECO:0000256" key="1">
    <source>
        <dbReference type="PROSITE-ProRule" id="PRU00169"/>
    </source>
</evidence>